<sequence length="355" mass="39954">MPRIRIGVIGCGSVAQIQHLPNLKSLPEEFEIAGVCDISPTLARTIAENFDVPFYTDDYTKLLKSNLDAVLLCHSDPKTQVAVDAFKAGLHVLIEKPMCYSLQEADTIIAAARETDKVGMVAYMKVYDPAYEIARDEVARMDSIRFIQVNHLHPENLLHLRNFRLKQFNDIPAEKLKKEAATSSLQNAIGNVSNEIQSSFRTISGSMIHDIYGLRLMVGQPKEVVSTEIWNQGRAINTVLAYSNGARCAVSWIDLPELWEFTETLEVYGDKSRTLLSYPNGFAKGVLAKVVLHGIDCEGRSFRHEPTVEWEIAFVRELRHFHACITEHIPCRTPVEEARADIKLVIDIVKSYLTK</sequence>
<dbReference type="EC" id="1.-.-.-" evidence="2"/>
<dbReference type="Gene3D" id="3.30.360.10">
    <property type="entry name" value="Dihydrodipicolinate Reductase, domain 2"/>
    <property type="match status" value="1"/>
</dbReference>
<reference evidence="2 3" key="1">
    <citation type="submission" date="2018-06" db="EMBL/GenBank/DDBJ databases">
        <title>Draft Genome Sequence of a Novel Marine Bacterium Related to the Verrucomicrobia.</title>
        <authorList>
            <person name="Vosseberg J."/>
            <person name="Martijn J."/>
            <person name="Ettema T.J.G."/>
        </authorList>
    </citation>
    <scope>NUCLEOTIDE SEQUENCE [LARGE SCALE GENOMIC DNA]</scope>
    <source>
        <strain evidence="2">TARA_B100001123</strain>
    </source>
</reference>
<dbReference type="GO" id="GO:0016491">
    <property type="term" value="F:oxidoreductase activity"/>
    <property type="evidence" value="ECO:0007669"/>
    <property type="project" value="UniProtKB-KW"/>
</dbReference>
<dbReference type="Pfam" id="PF01408">
    <property type="entry name" value="GFO_IDH_MocA"/>
    <property type="match status" value="1"/>
</dbReference>
<protein>
    <submittedName>
        <fullName evidence="2">Oxidoreductase YceM</fullName>
        <ecNumber evidence="2">1.-.-.-</ecNumber>
    </submittedName>
</protein>
<dbReference type="GO" id="GO:0000166">
    <property type="term" value="F:nucleotide binding"/>
    <property type="evidence" value="ECO:0007669"/>
    <property type="project" value="InterPro"/>
</dbReference>
<evidence type="ECO:0000313" key="3">
    <source>
        <dbReference type="Proteomes" id="UP000247465"/>
    </source>
</evidence>
<dbReference type="KEGG" id="mtar:DF168_01299"/>
<proteinExistence type="predicted"/>
<accession>A0A2Z4AGB2</accession>
<dbReference type="PANTHER" id="PTHR43377:SF1">
    <property type="entry name" value="BILIVERDIN REDUCTASE A"/>
    <property type="match status" value="1"/>
</dbReference>
<dbReference type="PANTHER" id="PTHR43377">
    <property type="entry name" value="BILIVERDIN REDUCTASE A"/>
    <property type="match status" value="1"/>
</dbReference>
<dbReference type="InterPro" id="IPR000683">
    <property type="entry name" value="Gfo/Idh/MocA-like_OxRdtase_N"/>
</dbReference>
<dbReference type="Gene3D" id="3.40.50.720">
    <property type="entry name" value="NAD(P)-binding Rossmann-like Domain"/>
    <property type="match status" value="1"/>
</dbReference>
<evidence type="ECO:0000313" key="2">
    <source>
        <dbReference type="EMBL" id="AWT60098.1"/>
    </source>
</evidence>
<name>A0A2Z4AGB2_9BACT</name>
<organism evidence="2 3">
    <name type="scientific">Candidatus Moanibacter tarae</name>
    <dbReference type="NCBI Taxonomy" id="2200854"/>
    <lineage>
        <taxon>Bacteria</taxon>
        <taxon>Pseudomonadati</taxon>
        <taxon>Verrucomicrobiota</taxon>
        <taxon>Opitutia</taxon>
        <taxon>Puniceicoccales</taxon>
        <taxon>Puniceicoccales incertae sedis</taxon>
        <taxon>Candidatus Moanibacter</taxon>
    </lineage>
</organism>
<dbReference type="EMBL" id="CP029803">
    <property type="protein sequence ID" value="AWT60098.1"/>
    <property type="molecule type" value="Genomic_DNA"/>
</dbReference>
<keyword evidence="2" id="KW-0560">Oxidoreductase</keyword>
<dbReference type="AlphaFoldDB" id="A0A2Z4AGB2"/>
<dbReference type="Proteomes" id="UP000247465">
    <property type="component" value="Chromosome"/>
</dbReference>
<dbReference type="SUPFAM" id="SSF51735">
    <property type="entry name" value="NAD(P)-binding Rossmann-fold domains"/>
    <property type="match status" value="1"/>
</dbReference>
<dbReference type="InterPro" id="IPR051450">
    <property type="entry name" value="Gfo/Idh/MocA_Oxidoreductases"/>
</dbReference>
<gene>
    <name evidence="2" type="primary">yceM_2</name>
    <name evidence="2" type="ORF">DF168_01299</name>
</gene>
<dbReference type="InterPro" id="IPR036291">
    <property type="entry name" value="NAD(P)-bd_dom_sf"/>
</dbReference>
<feature type="domain" description="Gfo/Idh/MocA-like oxidoreductase N-terminal" evidence="1">
    <location>
        <begin position="4"/>
        <end position="123"/>
    </location>
</feature>
<evidence type="ECO:0000259" key="1">
    <source>
        <dbReference type="Pfam" id="PF01408"/>
    </source>
</evidence>